<comment type="caution">
    <text evidence="3">The sequence shown here is derived from an EMBL/GenBank/DDBJ whole genome shotgun (WGS) entry which is preliminary data.</text>
</comment>
<name>A0ABW8THE6_9CLOT</name>
<evidence type="ECO:0000313" key="3">
    <source>
        <dbReference type="EMBL" id="MFL0250880.1"/>
    </source>
</evidence>
<feature type="chain" id="PRO_5045931360" evidence="1">
    <location>
        <begin position="23"/>
        <end position="191"/>
    </location>
</feature>
<dbReference type="Proteomes" id="UP001623592">
    <property type="component" value="Unassembled WGS sequence"/>
</dbReference>
<keyword evidence="4" id="KW-1185">Reference proteome</keyword>
<feature type="domain" description="GerMN" evidence="2">
    <location>
        <begin position="82"/>
        <end position="169"/>
    </location>
</feature>
<feature type="signal peptide" evidence="1">
    <location>
        <begin position="1"/>
        <end position="22"/>
    </location>
</feature>
<dbReference type="InterPro" id="IPR019606">
    <property type="entry name" value="GerMN"/>
</dbReference>
<evidence type="ECO:0000259" key="2">
    <source>
        <dbReference type="SMART" id="SM00909"/>
    </source>
</evidence>
<reference evidence="3 4" key="1">
    <citation type="submission" date="2024-11" db="EMBL/GenBank/DDBJ databases">
        <authorList>
            <person name="Heng Y.C."/>
            <person name="Lim A.C.H."/>
            <person name="Lee J.K.Y."/>
            <person name="Kittelmann S."/>
        </authorList>
    </citation>
    <scope>NUCLEOTIDE SEQUENCE [LARGE SCALE GENOMIC DNA]</scope>
    <source>
        <strain evidence="3 4">WILCCON 0114</strain>
    </source>
</reference>
<keyword evidence="1" id="KW-0732">Signal</keyword>
<proteinExistence type="predicted"/>
<dbReference type="SMART" id="SM00909">
    <property type="entry name" value="Germane"/>
    <property type="match status" value="1"/>
</dbReference>
<dbReference type="PROSITE" id="PS51257">
    <property type="entry name" value="PROKAR_LIPOPROTEIN"/>
    <property type="match status" value="1"/>
</dbReference>
<dbReference type="Pfam" id="PF10646">
    <property type="entry name" value="Germane"/>
    <property type="match status" value="1"/>
</dbReference>
<dbReference type="RefSeq" id="WP_406787544.1">
    <property type="nucleotide sequence ID" value="NZ_JBJIAA010000008.1"/>
</dbReference>
<protein>
    <submittedName>
        <fullName evidence="3">GerMN domain-containing protein</fullName>
    </submittedName>
</protein>
<gene>
    <name evidence="3" type="ORF">ACJDT4_10645</name>
</gene>
<evidence type="ECO:0000256" key="1">
    <source>
        <dbReference type="SAM" id="SignalP"/>
    </source>
</evidence>
<evidence type="ECO:0000313" key="4">
    <source>
        <dbReference type="Proteomes" id="UP001623592"/>
    </source>
</evidence>
<accession>A0ABW8THE6</accession>
<dbReference type="EMBL" id="JBJIAA010000008">
    <property type="protein sequence ID" value="MFL0250880.1"/>
    <property type="molecule type" value="Genomic_DNA"/>
</dbReference>
<organism evidence="3 4">
    <name type="scientific">Clostridium neuense</name>
    <dbReference type="NCBI Taxonomy" id="1728934"/>
    <lineage>
        <taxon>Bacteria</taxon>
        <taxon>Bacillati</taxon>
        <taxon>Bacillota</taxon>
        <taxon>Clostridia</taxon>
        <taxon>Eubacteriales</taxon>
        <taxon>Clostridiaceae</taxon>
        <taxon>Clostridium</taxon>
    </lineage>
</organism>
<sequence>MKRLIALVLGISILTASSVTFSGCEKKDKSSVDTTEKIKKLKLYKENSSVVDFNLYFDSSNNENQAQISKEERMMSKDEIMGELIINELIKGPAVNSKLKPVLPTNTKLLSFSVKDGIAYVSLSGEAKIKMTEAKEGATLKSIVKSLGQLESIKSVKILIDNNDTDTLGGNYDISKPINKNNIESLKKITK</sequence>